<reference evidence="1" key="1">
    <citation type="journal article" date="2015" name="Nature">
        <title>rRNA introns, odd ribosomes, and small enigmatic genomes across a large radiation of phyla.</title>
        <authorList>
            <person name="Brown C.T."/>
            <person name="Hug L.A."/>
            <person name="Thomas B.C."/>
            <person name="Sharon I."/>
            <person name="Castelle C.J."/>
            <person name="Singh A."/>
            <person name="Wilkins M.J."/>
            <person name="Williams K.H."/>
            <person name="Banfield J.F."/>
        </authorList>
    </citation>
    <scope>NUCLEOTIDE SEQUENCE [LARGE SCALE GENOMIC DNA]</scope>
</reference>
<sequence length="109" mass="12795">MMPEKWVSVIGNIKDNFKVKDEGKFHSDEEGGTDIEFIEFDGPLGLMRLEFISRPVILDKKTIYSNRIGSETKIDYVYSPDEKSHILVVYKWDESQNDWLEMDDNNLFN</sequence>
<dbReference type="EMBL" id="LBUU01000002">
    <property type="protein sequence ID" value="KKQ71004.1"/>
    <property type="molecule type" value="Genomic_DNA"/>
</dbReference>
<protein>
    <submittedName>
        <fullName evidence="1">Uncharacterized protein</fullName>
    </submittedName>
</protein>
<gene>
    <name evidence="1" type="ORF">US91_C0002G0083</name>
</gene>
<evidence type="ECO:0000313" key="2">
    <source>
        <dbReference type="Proteomes" id="UP000034022"/>
    </source>
</evidence>
<proteinExistence type="predicted"/>
<dbReference type="Proteomes" id="UP000034022">
    <property type="component" value="Unassembled WGS sequence"/>
</dbReference>
<organism evidence="1 2">
    <name type="scientific">Candidatus Falkowbacteria bacterium GW2011_GWE1_38_31</name>
    <dbReference type="NCBI Taxonomy" id="1618638"/>
    <lineage>
        <taxon>Bacteria</taxon>
        <taxon>Candidatus Falkowiibacteriota</taxon>
    </lineage>
</organism>
<evidence type="ECO:0000313" key="1">
    <source>
        <dbReference type="EMBL" id="KKQ71004.1"/>
    </source>
</evidence>
<name>A0A0G0MB66_9BACT</name>
<dbReference type="AlphaFoldDB" id="A0A0G0MB66"/>
<accession>A0A0G0MB66</accession>
<comment type="caution">
    <text evidence="1">The sequence shown here is derived from an EMBL/GenBank/DDBJ whole genome shotgun (WGS) entry which is preliminary data.</text>
</comment>